<dbReference type="GO" id="GO:0016491">
    <property type="term" value="F:oxidoreductase activity"/>
    <property type="evidence" value="ECO:0007669"/>
    <property type="project" value="InterPro"/>
</dbReference>
<evidence type="ECO:0000259" key="1">
    <source>
        <dbReference type="Pfam" id="PF00881"/>
    </source>
</evidence>
<dbReference type="OrthoDB" id="9801593at2"/>
<dbReference type="AlphaFoldDB" id="A0A437R5H1"/>
<dbReference type="NCBIfam" id="TIGR03605">
    <property type="entry name" value="antibiot_sagB"/>
    <property type="match status" value="1"/>
</dbReference>
<reference evidence="2 3" key="1">
    <citation type="submission" date="2019-01" db="EMBL/GenBank/DDBJ databases">
        <authorList>
            <person name="Chen W.-M."/>
        </authorList>
    </citation>
    <scope>NUCLEOTIDE SEQUENCE [LARGE SCALE GENOMIC DNA]</scope>
    <source>
        <strain evidence="2 3">KYPC3</strain>
    </source>
</reference>
<protein>
    <submittedName>
        <fullName evidence="2">SagB/ThcOx family dehydrogenase</fullName>
    </submittedName>
</protein>
<dbReference type="InterPro" id="IPR029479">
    <property type="entry name" value="Nitroreductase"/>
</dbReference>
<dbReference type="InterPro" id="IPR000415">
    <property type="entry name" value="Nitroreductase-like"/>
</dbReference>
<dbReference type="PANTHER" id="PTHR43745">
    <property type="entry name" value="NITROREDUCTASE MJ1384-RELATED"/>
    <property type="match status" value="1"/>
</dbReference>
<dbReference type="Gene3D" id="3.40.109.10">
    <property type="entry name" value="NADH Oxidase"/>
    <property type="match status" value="1"/>
</dbReference>
<evidence type="ECO:0000313" key="2">
    <source>
        <dbReference type="EMBL" id="RVU41961.1"/>
    </source>
</evidence>
<dbReference type="Pfam" id="PF00881">
    <property type="entry name" value="Nitroreductase"/>
    <property type="match status" value="1"/>
</dbReference>
<keyword evidence="3" id="KW-1185">Reference proteome</keyword>
<dbReference type="EMBL" id="SACS01000001">
    <property type="protein sequence ID" value="RVU41961.1"/>
    <property type="molecule type" value="Genomic_DNA"/>
</dbReference>
<dbReference type="PANTHER" id="PTHR43745:SF2">
    <property type="entry name" value="NITROREDUCTASE MJ1384-RELATED"/>
    <property type="match status" value="1"/>
</dbReference>
<dbReference type="Proteomes" id="UP000283077">
    <property type="component" value="Unassembled WGS sequence"/>
</dbReference>
<organism evidence="2 3">
    <name type="scientific">Rheinheimera riviphila</name>
    <dbReference type="NCBI Taxonomy" id="1834037"/>
    <lineage>
        <taxon>Bacteria</taxon>
        <taxon>Pseudomonadati</taxon>
        <taxon>Pseudomonadota</taxon>
        <taxon>Gammaproteobacteria</taxon>
        <taxon>Chromatiales</taxon>
        <taxon>Chromatiaceae</taxon>
        <taxon>Rheinheimera</taxon>
    </lineage>
</organism>
<sequence length="305" mass="33827">MSNAEVVNNAACQITALNKNDHLLRQLSSEHRAVIDVYVQRALARQQEELPVTPLSLAHDGLKLDPEMGKQVMNNILFSDRPGYTESSPSEQFIALPPPQEASAESYAALLKRRKSLRDYTDAPISLAELSSICHLAAGVKNRFKTNSNQTIPYAPFTPTGGGLLSMHLYYAALNTEGLSRGIYRYRAEKHAMQVVSLGEIRGRIFEIASFQDWIARSAGIFILVSDLDRVQWKYEDRAYRLTHMDAGVLGQSVHLTATSLNLGSCMVFGFLDDEMNQLLGIDGDRQFVSLIIPVGHPITDYSAV</sequence>
<dbReference type="CDD" id="cd02142">
    <property type="entry name" value="McbC_SagB-like_oxidoreductase"/>
    <property type="match status" value="1"/>
</dbReference>
<dbReference type="RefSeq" id="WP_127697339.1">
    <property type="nucleotide sequence ID" value="NZ_SACS01000001.1"/>
</dbReference>
<gene>
    <name evidence="2" type="ORF">EOE67_01870</name>
</gene>
<name>A0A437R5H1_9GAMM</name>
<dbReference type="InterPro" id="IPR020051">
    <property type="entry name" value="SagB-type_dehydrogenase"/>
</dbReference>
<feature type="domain" description="Nitroreductase" evidence="1">
    <location>
        <begin position="111"/>
        <end position="297"/>
    </location>
</feature>
<dbReference type="SUPFAM" id="SSF55469">
    <property type="entry name" value="FMN-dependent nitroreductase-like"/>
    <property type="match status" value="1"/>
</dbReference>
<comment type="caution">
    <text evidence="2">The sequence shown here is derived from an EMBL/GenBank/DDBJ whole genome shotgun (WGS) entry which is preliminary data.</text>
</comment>
<evidence type="ECO:0000313" key="3">
    <source>
        <dbReference type="Proteomes" id="UP000283077"/>
    </source>
</evidence>
<proteinExistence type="predicted"/>
<accession>A0A437R5H1</accession>
<dbReference type="InterPro" id="IPR052544">
    <property type="entry name" value="Bacteriocin_Proc_Enz"/>
</dbReference>